<comment type="caution">
    <text evidence="2">The sequence shown here is derived from an EMBL/GenBank/DDBJ whole genome shotgun (WGS) entry which is preliminary data.</text>
</comment>
<reference evidence="2" key="2">
    <citation type="submission" date="2023-05" db="EMBL/GenBank/DDBJ databases">
        <authorList>
            <consortium name="Lawrence Berkeley National Laboratory"/>
            <person name="Steindorff A."/>
            <person name="Hensen N."/>
            <person name="Bonometti L."/>
            <person name="Westerberg I."/>
            <person name="Brannstrom I.O."/>
            <person name="Guillou S."/>
            <person name="Cros-Aarteil S."/>
            <person name="Calhoun S."/>
            <person name="Haridas S."/>
            <person name="Kuo A."/>
            <person name="Mondo S."/>
            <person name="Pangilinan J."/>
            <person name="Riley R."/>
            <person name="Labutti K."/>
            <person name="Andreopoulos B."/>
            <person name="Lipzen A."/>
            <person name="Chen C."/>
            <person name="Yanf M."/>
            <person name="Daum C."/>
            <person name="Ng V."/>
            <person name="Clum A."/>
            <person name="Ohm R."/>
            <person name="Martin F."/>
            <person name="Silar P."/>
            <person name="Natvig D."/>
            <person name="Lalanne C."/>
            <person name="Gautier V."/>
            <person name="Ament-Velasquez S.L."/>
            <person name="Kruys A."/>
            <person name="Hutchinson M.I."/>
            <person name="Powell A.J."/>
            <person name="Barry K."/>
            <person name="Miller A.N."/>
            <person name="Grigoriev I.V."/>
            <person name="Debuchy R."/>
            <person name="Gladieux P."/>
            <person name="Thoren M.H."/>
            <person name="Johannesson H."/>
        </authorList>
    </citation>
    <scope>NUCLEOTIDE SEQUENCE</scope>
    <source>
        <strain evidence="2">CBS 141.50</strain>
    </source>
</reference>
<dbReference type="PANTHER" id="PTHR21310">
    <property type="entry name" value="AMINOGLYCOSIDE PHOSPHOTRANSFERASE-RELATED-RELATED"/>
    <property type="match status" value="1"/>
</dbReference>
<keyword evidence="3" id="KW-1185">Reference proteome</keyword>
<protein>
    <recommendedName>
        <fullName evidence="1">Aminoglycoside phosphotransferase domain-containing protein</fullName>
    </recommendedName>
</protein>
<dbReference type="InterPro" id="IPR051678">
    <property type="entry name" value="AGP_Transferase"/>
</dbReference>
<dbReference type="InterPro" id="IPR002575">
    <property type="entry name" value="Aminoglycoside_PTrfase"/>
</dbReference>
<dbReference type="SUPFAM" id="SSF56112">
    <property type="entry name" value="Protein kinase-like (PK-like)"/>
    <property type="match status" value="1"/>
</dbReference>
<name>A0AAN6UZB0_9PEZI</name>
<dbReference type="RefSeq" id="XP_062635328.1">
    <property type="nucleotide sequence ID" value="XM_062784330.1"/>
</dbReference>
<dbReference type="Pfam" id="PF01636">
    <property type="entry name" value="APH"/>
    <property type="match status" value="1"/>
</dbReference>
<evidence type="ECO:0000259" key="1">
    <source>
        <dbReference type="Pfam" id="PF01636"/>
    </source>
</evidence>
<evidence type="ECO:0000313" key="2">
    <source>
        <dbReference type="EMBL" id="KAK4141957.1"/>
    </source>
</evidence>
<organism evidence="2 3">
    <name type="scientific">Dichotomopilus funicola</name>
    <dbReference type="NCBI Taxonomy" id="1934379"/>
    <lineage>
        <taxon>Eukaryota</taxon>
        <taxon>Fungi</taxon>
        <taxon>Dikarya</taxon>
        <taxon>Ascomycota</taxon>
        <taxon>Pezizomycotina</taxon>
        <taxon>Sordariomycetes</taxon>
        <taxon>Sordariomycetidae</taxon>
        <taxon>Sordariales</taxon>
        <taxon>Chaetomiaceae</taxon>
        <taxon>Dichotomopilus</taxon>
    </lineage>
</organism>
<sequence>MAPSKTRTPSLPAPAHVAAIAPFPGTTFAKSHPTTLLPSPADIRARNKATGHPKANNANRPPPVSVPELGLLVKYGTKVTRTEVETQRYVYQQLRGRVPVPEVMGWAEDAGQGFIYMALANAPTLAARWTRLTEPERQVICRELKGMVQMWRSLKQDPREVYIGAVGKRPLNDIIVKDRSHLYGPWPGSGAVRAFQSACDIDIAGQIPIIFTHGDLVACNILVTQGPNPRVAAVIDWAQAGWYPSYWEWCKAKWVMMTDDNMDDATQEQWRQRYLPLVVEPLPDNTVYYPWLRFSLANF</sequence>
<dbReference type="GeneID" id="87820943"/>
<accession>A0AAN6UZB0</accession>
<reference evidence="2" key="1">
    <citation type="journal article" date="2023" name="Mol. Phylogenet. Evol.">
        <title>Genome-scale phylogeny and comparative genomics of the fungal order Sordariales.</title>
        <authorList>
            <person name="Hensen N."/>
            <person name="Bonometti L."/>
            <person name="Westerberg I."/>
            <person name="Brannstrom I.O."/>
            <person name="Guillou S."/>
            <person name="Cros-Aarteil S."/>
            <person name="Calhoun S."/>
            <person name="Haridas S."/>
            <person name="Kuo A."/>
            <person name="Mondo S."/>
            <person name="Pangilinan J."/>
            <person name="Riley R."/>
            <person name="LaButti K."/>
            <person name="Andreopoulos B."/>
            <person name="Lipzen A."/>
            <person name="Chen C."/>
            <person name="Yan M."/>
            <person name="Daum C."/>
            <person name="Ng V."/>
            <person name="Clum A."/>
            <person name="Steindorff A."/>
            <person name="Ohm R.A."/>
            <person name="Martin F."/>
            <person name="Silar P."/>
            <person name="Natvig D.O."/>
            <person name="Lalanne C."/>
            <person name="Gautier V."/>
            <person name="Ament-Velasquez S.L."/>
            <person name="Kruys A."/>
            <person name="Hutchinson M.I."/>
            <person name="Powell A.J."/>
            <person name="Barry K."/>
            <person name="Miller A.N."/>
            <person name="Grigoriev I.V."/>
            <person name="Debuchy R."/>
            <person name="Gladieux P."/>
            <person name="Hiltunen Thoren M."/>
            <person name="Johannesson H."/>
        </authorList>
    </citation>
    <scope>NUCLEOTIDE SEQUENCE</scope>
    <source>
        <strain evidence="2">CBS 141.50</strain>
    </source>
</reference>
<dbReference type="EMBL" id="MU853604">
    <property type="protein sequence ID" value="KAK4141957.1"/>
    <property type="molecule type" value="Genomic_DNA"/>
</dbReference>
<dbReference type="AlphaFoldDB" id="A0AAN6UZB0"/>
<dbReference type="PANTHER" id="PTHR21310:SF54">
    <property type="entry name" value="AMINOGLYCOSIDE PHOSPHOTRANSFERASE DOMAIN-CONTAINING PROTEIN"/>
    <property type="match status" value="1"/>
</dbReference>
<feature type="domain" description="Aminoglycoside phosphotransferase" evidence="1">
    <location>
        <begin position="80"/>
        <end position="269"/>
    </location>
</feature>
<evidence type="ECO:0000313" key="3">
    <source>
        <dbReference type="Proteomes" id="UP001302676"/>
    </source>
</evidence>
<proteinExistence type="predicted"/>
<gene>
    <name evidence="2" type="ORF">C8A04DRAFT_38729</name>
</gene>
<dbReference type="InterPro" id="IPR011009">
    <property type="entry name" value="Kinase-like_dom_sf"/>
</dbReference>
<dbReference type="Proteomes" id="UP001302676">
    <property type="component" value="Unassembled WGS sequence"/>
</dbReference>
<dbReference type="Gene3D" id="3.90.1200.10">
    <property type="match status" value="1"/>
</dbReference>